<sequence>MIFPRFNRSTILQLLLILTLTTFAQGGRAKTKTKSKDKFTTRCVYQTPIDYAINPAATKSRYTVTVTSGGVVSTPTYGKKWNSPTLMKYD</sequence>
<dbReference type="EMBL" id="JAPEIS010000004">
    <property type="protein sequence ID" value="KAJ8067560.1"/>
    <property type="molecule type" value="Genomic_DNA"/>
</dbReference>
<keyword evidence="1" id="KW-0732">Signal</keyword>
<feature type="chain" id="PRO_5040807277" evidence="1">
    <location>
        <begin position="27"/>
        <end position="90"/>
    </location>
</feature>
<evidence type="ECO:0000313" key="3">
    <source>
        <dbReference type="Proteomes" id="UP001152300"/>
    </source>
</evidence>
<organism evidence="2 3">
    <name type="scientific">Sclerotinia nivalis</name>
    <dbReference type="NCBI Taxonomy" id="352851"/>
    <lineage>
        <taxon>Eukaryota</taxon>
        <taxon>Fungi</taxon>
        <taxon>Dikarya</taxon>
        <taxon>Ascomycota</taxon>
        <taxon>Pezizomycotina</taxon>
        <taxon>Leotiomycetes</taxon>
        <taxon>Helotiales</taxon>
        <taxon>Sclerotiniaceae</taxon>
        <taxon>Sclerotinia</taxon>
    </lineage>
</organism>
<dbReference type="Proteomes" id="UP001152300">
    <property type="component" value="Unassembled WGS sequence"/>
</dbReference>
<keyword evidence="3" id="KW-1185">Reference proteome</keyword>
<comment type="caution">
    <text evidence="2">The sequence shown here is derived from an EMBL/GenBank/DDBJ whole genome shotgun (WGS) entry which is preliminary data.</text>
</comment>
<protein>
    <submittedName>
        <fullName evidence="2">Uncharacterized protein</fullName>
    </submittedName>
</protein>
<feature type="signal peptide" evidence="1">
    <location>
        <begin position="1"/>
        <end position="26"/>
    </location>
</feature>
<proteinExistence type="predicted"/>
<evidence type="ECO:0000313" key="2">
    <source>
        <dbReference type="EMBL" id="KAJ8067560.1"/>
    </source>
</evidence>
<name>A0A9X0DMG3_9HELO</name>
<reference evidence="2" key="1">
    <citation type="submission" date="2022-11" db="EMBL/GenBank/DDBJ databases">
        <title>Genome Resource of Sclerotinia nivalis Strain SnTB1, a Plant Pathogen Isolated from American Ginseng.</title>
        <authorList>
            <person name="Fan S."/>
        </authorList>
    </citation>
    <scope>NUCLEOTIDE SEQUENCE</scope>
    <source>
        <strain evidence="2">SnTB1</strain>
    </source>
</reference>
<accession>A0A9X0DMG3</accession>
<evidence type="ECO:0000256" key="1">
    <source>
        <dbReference type="SAM" id="SignalP"/>
    </source>
</evidence>
<dbReference type="AlphaFoldDB" id="A0A9X0DMG3"/>
<gene>
    <name evidence="2" type="ORF">OCU04_004900</name>
</gene>